<name>A0A346NP29_9ALTE</name>
<dbReference type="Proteomes" id="UP000262073">
    <property type="component" value="Chromosome"/>
</dbReference>
<evidence type="ECO:0000256" key="1">
    <source>
        <dbReference type="SAM" id="MobiDB-lite"/>
    </source>
</evidence>
<dbReference type="KEGG" id="salm:D0Y50_13590"/>
<evidence type="ECO:0000313" key="2">
    <source>
        <dbReference type="EMBL" id="AXR07286.1"/>
    </source>
</evidence>
<keyword evidence="3" id="KW-1185">Reference proteome</keyword>
<feature type="region of interest" description="Disordered" evidence="1">
    <location>
        <begin position="47"/>
        <end position="69"/>
    </location>
</feature>
<evidence type="ECO:0000313" key="3">
    <source>
        <dbReference type="Proteomes" id="UP000262073"/>
    </source>
</evidence>
<dbReference type="EMBL" id="CP031769">
    <property type="protein sequence ID" value="AXR07286.1"/>
    <property type="molecule type" value="Genomic_DNA"/>
</dbReference>
<accession>A0A346NP29</accession>
<dbReference type="RefSeq" id="WP_108565972.1">
    <property type="nucleotide sequence ID" value="NZ_CP031769.1"/>
</dbReference>
<gene>
    <name evidence="2" type="ORF">D0Y50_13590</name>
</gene>
<reference evidence="2 3" key="1">
    <citation type="submission" date="2018-08" db="EMBL/GenBank/DDBJ databases">
        <title>Salinimonas sediminis sp. nov., a piezophilic bacterium isolated from a deep-sea sediment sample from the New Britain Trench.</title>
        <authorList>
            <person name="Cao J."/>
        </authorList>
    </citation>
    <scope>NUCLEOTIDE SEQUENCE [LARGE SCALE GENOMIC DNA]</scope>
    <source>
        <strain evidence="2 3">N102</strain>
    </source>
</reference>
<feature type="compositionally biased region" description="Basic and acidic residues" evidence="1">
    <location>
        <begin position="57"/>
        <end position="69"/>
    </location>
</feature>
<dbReference type="AlphaFoldDB" id="A0A346NP29"/>
<organism evidence="2 3">
    <name type="scientific">Salinimonas sediminis</name>
    <dbReference type="NCBI Taxonomy" id="2303538"/>
    <lineage>
        <taxon>Bacteria</taxon>
        <taxon>Pseudomonadati</taxon>
        <taxon>Pseudomonadota</taxon>
        <taxon>Gammaproteobacteria</taxon>
        <taxon>Alteromonadales</taxon>
        <taxon>Alteromonadaceae</taxon>
        <taxon>Alteromonas/Salinimonas group</taxon>
        <taxon>Salinimonas</taxon>
    </lineage>
</organism>
<proteinExistence type="predicted"/>
<protein>
    <submittedName>
        <fullName evidence="2">Uncharacterized protein</fullName>
    </submittedName>
</protein>
<sequence length="69" mass="7526">MLGAAITNDENDGYQANRRGLRVRLVIRGGRKQWQQYAFCIKTGEKASGNVVSQADSKADSKADKKAAL</sequence>